<feature type="domain" description="PiggyBac transposable element-derived protein" evidence="2">
    <location>
        <begin position="88"/>
        <end position="466"/>
    </location>
</feature>
<dbReference type="PANTHER" id="PTHR46599:SF3">
    <property type="entry name" value="PIGGYBAC TRANSPOSABLE ELEMENT-DERIVED PROTEIN 4"/>
    <property type="match status" value="1"/>
</dbReference>
<dbReference type="Pfam" id="PF13843">
    <property type="entry name" value="DDE_Tnp_1_7"/>
    <property type="match status" value="1"/>
</dbReference>
<name>A0A672ZK29_9TELE</name>
<dbReference type="InParanoid" id="A0A672ZK29"/>
<organism evidence="3 4">
    <name type="scientific">Sphaeramia orbicularis</name>
    <name type="common">orbiculate cardinalfish</name>
    <dbReference type="NCBI Taxonomy" id="375764"/>
    <lineage>
        <taxon>Eukaryota</taxon>
        <taxon>Metazoa</taxon>
        <taxon>Chordata</taxon>
        <taxon>Craniata</taxon>
        <taxon>Vertebrata</taxon>
        <taxon>Euteleostomi</taxon>
        <taxon>Actinopterygii</taxon>
        <taxon>Neopterygii</taxon>
        <taxon>Teleostei</taxon>
        <taxon>Neoteleostei</taxon>
        <taxon>Acanthomorphata</taxon>
        <taxon>Gobiaria</taxon>
        <taxon>Kurtiformes</taxon>
        <taxon>Apogonoidei</taxon>
        <taxon>Apogonidae</taxon>
        <taxon>Apogoninae</taxon>
        <taxon>Sphaeramia</taxon>
    </lineage>
</organism>
<feature type="compositionally biased region" description="Basic and acidic residues" evidence="1">
    <location>
        <begin position="40"/>
        <end position="61"/>
    </location>
</feature>
<sequence length="566" mass="65213">YIPPARTFPTSRLVDSESSSSSPDQGPSKRARGRGQLTSKEPRLDAGDFEAQQERWHSKEEPDVDPPTLRFEPKHPPGPRIDTRVSWSPLSLFKLFFSGNVLHTIINNTNANAARRLAQGALYKWSPLSVDTFYIFLSIILFSGLVHVPSRADFWRTKWPYNFPFPKSTMSRDRFEAIFWSLHLSDINEDEENERKRGTPQFDRLFKIKPLYGEIVNACNSLFQPHQDISIDERMVASKARRGFRQYMKDKPTKFGYKLFVLVDSQTGYTFNFFIYQGKDQTSVKQRGQKQDGLSITSVMDLMKFELLGKGYHLYVDNFYTSPLLFNKLADNHTAACGTIRVNQEGFPQTTINDLQKKPERGDMRWIRKGNLLFVRWMDTKIVNVCSTFHKAYSGATVLRRVKGADGHWHRAAVDIPDACKDYNINTGGVDLSDALIQYYSVRGKTMRWYKTFFYHFIDITVVNSYILYKAVASVQNQTSMSQKQFREVLMREMVEHANAVVAEAAPRPSLTNTCMPVFRGRTGTQDRRKCVKDMKTPIYCSKCNVSLCLVPERNCFLDDQWHLSS</sequence>
<evidence type="ECO:0000259" key="2">
    <source>
        <dbReference type="Pfam" id="PF13843"/>
    </source>
</evidence>
<dbReference type="InterPro" id="IPR029526">
    <property type="entry name" value="PGBD"/>
</dbReference>
<proteinExistence type="predicted"/>
<dbReference type="Proteomes" id="UP000472271">
    <property type="component" value="Chromosome 12"/>
</dbReference>
<evidence type="ECO:0000256" key="1">
    <source>
        <dbReference type="SAM" id="MobiDB-lite"/>
    </source>
</evidence>
<evidence type="ECO:0000313" key="4">
    <source>
        <dbReference type="Proteomes" id="UP000472271"/>
    </source>
</evidence>
<reference evidence="3" key="1">
    <citation type="submission" date="2019-06" db="EMBL/GenBank/DDBJ databases">
        <authorList>
            <consortium name="Wellcome Sanger Institute Data Sharing"/>
        </authorList>
    </citation>
    <scope>NUCLEOTIDE SEQUENCE [LARGE SCALE GENOMIC DNA]</scope>
</reference>
<dbReference type="Ensembl" id="ENSSORT00005018029.1">
    <property type="protein sequence ID" value="ENSSORP00005017510.1"/>
    <property type="gene ID" value="ENSSORG00005008744.1"/>
</dbReference>
<keyword evidence="4" id="KW-1185">Reference proteome</keyword>
<reference evidence="3" key="3">
    <citation type="submission" date="2025-09" db="UniProtKB">
        <authorList>
            <consortium name="Ensembl"/>
        </authorList>
    </citation>
    <scope>IDENTIFICATION</scope>
</reference>
<evidence type="ECO:0000313" key="3">
    <source>
        <dbReference type="Ensembl" id="ENSSORP00005017510.1"/>
    </source>
</evidence>
<protein>
    <recommendedName>
        <fullName evidence="2">PiggyBac transposable element-derived protein domain-containing protein</fullName>
    </recommendedName>
</protein>
<reference evidence="3" key="2">
    <citation type="submission" date="2025-08" db="UniProtKB">
        <authorList>
            <consortium name="Ensembl"/>
        </authorList>
    </citation>
    <scope>IDENTIFICATION</scope>
</reference>
<feature type="region of interest" description="Disordered" evidence="1">
    <location>
        <begin position="1"/>
        <end position="78"/>
    </location>
</feature>
<accession>A0A672ZK29</accession>
<dbReference type="AlphaFoldDB" id="A0A672ZK29"/>
<dbReference type="PANTHER" id="PTHR46599">
    <property type="entry name" value="PIGGYBAC TRANSPOSABLE ELEMENT-DERIVED PROTEIN 4"/>
    <property type="match status" value="1"/>
</dbReference>